<feature type="region of interest" description="Disordered" evidence="1">
    <location>
        <begin position="16"/>
        <end position="74"/>
    </location>
</feature>
<dbReference type="InterPro" id="IPR047676">
    <property type="entry name" value="FxLYD_dom"/>
</dbReference>
<gene>
    <name evidence="2" type="ORF">ACFO5R_13545</name>
</gene>
<evidence type="ECO:0000313" key="2">
    <source>
        <dbReference type="EMBL" id="MFC4542946.1"/>
    </source>
</evidence>
<dbReference type="EMBL" id="JBHSFA010000007">
    <property type="protein sequence ID" value="MFC4542946.1"/>
    <property type="molecule type" value="Genomic_DNA"/>
</dbReference>
<sequence>MRRRDLIQLLATGGLTLPLAGCTSGGESNSGTVDGGADGNDSPEKGGNEGTGAEDGDRDDSSSGTDGVELLDHEFYEDELQAGVDGSVRNDTGAELESVEVTVRFYDTDDRQIHEGIDTTDGLDSGAEWTFDVPLLGARAEEVGDYEIEVSESPV</sequence>
<comment type="caution">
    <text evidence="2">The sequence shown here is derived from an EMBL/GenBank/DDBJ whole genome shotgun (WGS) entry which is preliminary data.</text>
</comment>
<evidence type="ECO:0000256" key="1">
    <source>
        <dbReference type="SAM" id="MobiDB-lite"/>
    </source>
</evidence>
<dbReference type="AlphaFoldDB" id="A0ABD5PQT9"/>
<name>A0ABD5PQT9_9EURY</name>
<proteinExistence type="predicted"/>
<accession>A0ABD5PQT9</accession>
<dbReference type="RefSeq" id="WP_250140368.1">
    <property type="nucleotide sequence ID" value="NZ_JALIQP010000002.1"/>
</dbReference>
<keyword evidence="3" id="KW-1185">Reference proteome</keyword>
<dbReference type="NCBIfam" id="NF038353">
    <property type="entry name" value="FxLYD_dom"/>
    <property type="match status" value="1"/>
</dbReference>
<organism evidence="2 3">
    <name type="scientific">Halosolutus amylolyticus</name>
    <dbReference type="NCBI Taxonomy" id="2932267"/>
    <lineage>
        <taxon>Archaea</taxon>
        <taxon>Methanobacteriati</taxon>
        <taxon>Methanobacteriota</taxon>
        <taxon>Stenosarchaea group</taxon>
        <taxon>Halobacteria</taxon>
        <taxon>Halobacteriales</taxon>
        <taxon>Natrialbaceae</taxon>
        <taxon>Halosolutus</taxon>
    </lineage>
</organism>
<protein>
    <submittedName>
        <fullName evidence="2">FxLYD domain-containing protein</fullName>
    </submittedName>
</protein>
<evidence type="ECO:0000313" key="3">
    <source>
        <dbReference type="Proteomes" id="UP001595898"/>
    </source>
</evidence>
<reference evidence="2 3" key="1">
    <citation type="journal article" date="2019" name="Int. J. Syst. Evol. Microbiol.">
        <title>The Global Catalogue of Microorganisms (GCM) 10K type strain sequencing project: providing services to taxonomists for standard genome sequencing and annotation.</title>
        <authorList>
            <consortium name="The Broad Institute Genomics Platform"/>
            <consortium name="The Broad Institute Genome Sequencing Center for Infectious Disease"/>
            <person name="Wu L."/>
            <person name="Ma J."/>
        </authorList>
    </citation>
    <scope>NUCLEOTIDE SEQUENCE [LARGE SCALE GENOMIC DNA]</scope>
    <source>
        <strain evidence="2 3">WLHS5</strain>
    </source>
</reference>
<dbReference type="Proteomes" id="UP001595898">
    <property type="component" value="Unassembled WGS sequence"/>
</dbReference>